<evidence type="ECO:0000259" key="2">
    <source>
        <dbReference type="PROSITE" id="PS50112"/>
    </source>
</evidence>
<dbReference type="InterPro" id="IPR052155">
    <property type="entry name" value="Biofilm_reg_signaling"/>
</dbReference>
<evidence type="ECO:0000259" key="4">
    <source>
        <dbReference type="PROSITE" id="PS50839"/>
    </source>
</evidence>
<dbReference type="Pfam" id="PF13426">
    <property type="entry name" value="PAS_9"/>
    <property type="match status" value="1"/>
</dbReference>
<sequence>MFSDQGSQFNIAPGGWRFFSPLMVAALIGVCLLGVAFYIHHVDHQAKIKDERHYVSTLAAGVRARIEGELNSSIHLGLGISTYVAANPNFNADSFNRVVASLVHYGRHLKTITMAPGNVVRYVYPLAGNEKLLGLRYQATSHGNEVSLEESRHPELIGPIDLVQGGRGMVHRLPLFVFDQAGNESYWGTATIALDINSLLQAAGLEVHGPVLSYALRRLDARGHAEMISGDSALFSRNPVLLDISLDGQSFWQLASMPTNGWGYLAKPDDWIVWVGGLLALALATLAYVWLRTIQQLRQRDARTRLATSVFTSSSEGMLIASPSDEVIGINPAVTALTGYSADELLGMPVSFLAAEQDMSESRQQAYFSVTETGIWQGETVMRHKLGHTFPVALTITTVVGMDGHADCYINTFSDISERKANEARIHDLAHTDTLTGLPNRMSLYNWLDERLAKAQVIGVMILDLDNFKIINDTLGHHVGDQLLVEVARRLVRCVAQEGMVARLGGDEFVLVLDGELVSQRVGKMAEQVLQRLAQPYLIEGYELHSSSSIGIGIYPHDGSDAHSLLKNVDTAMYEAKSSGKNNFKFFTEKMREEINERLHMENHLRQALLREEFELHYQPQIEIASGRMIGMEALVRWNHPEWGMVYPDKFIRVAEDTNLIIPLGEWVLKEACRQISQWSQQGLDQVCISVNISARQLKSRHLFSLIDELIATYNIKPGMLELEITESAAMDDPEQTIPRMKKLRNKGVALAIDDFGTGYSSLSYLKLLPLTRLKIDRSFVKDIETDPNDAAICAATIALARILGLGLVAEGVETEAQLEYLRAQGCDSAQGYYFSRPLPEKDIMAFFACHQQEILAS</sequence>
<dbReference type="PANTHER" id="PTHR44757:SF2">
    <property type="entry name" value="BIOFILM ARCHITECTURE MAINTENANCE PROTEIN MBAA"/>
    <property type="match status" value="1"/>
</dbReference>
<dbReference type="InterPro" id="IPR000014">
    <property type="entry name" value="PAS"/>
</dbReference>
<dbReference type="SMART" id="SM00267">
    <property type="entry name" value="GGDEF"/>
    <property type="match status" value="1"/>
</dbReference>
<evidence type="ECO:0000313" key="8">
    <source>
        <dbReference type="Proteomes" id="UP001617669"/>
    </source>
</evidence>
<dbReference type="SUPFAM" id="SSF55073">
    <property type="entry name" value="Nucleotide cyclase"/>
    <property type="match status" value="1"/>
</dbReference>
<dbReference type="SUPFAM" id="SSF55785">
    <property type="entry name" value="PYP-like sensor domain (PAS domain)"/>
    <property type="match status" value="1"/>
</dbReference>
<dbReference type="Pfam" id="PF00563">
    <property type="entry name" value="EAL"/>
    <property type="match status" value="1"/>
</dbReference>
<dbReference type="CDD" id="cd01949">
    <property type="entry name" value="GGDEF"/>
    <property type="match status" value="1"/>
</dbReference>
<dbReference type="NCBIfam" id="TIGR00254">
    <property type="entry name" value="GGDEF"/>
    <property type="match status" value="1"/>
</dbReference>
<dbReference type="InterPro" id="IPR000160">
    <property type="entry name" value="GGDEF_dom"/>
</dbReference>
<dbReference type="InterPro" id="IPR035919">
    <property type="entry name" value="EAL_sf"/>
</dbReference>
<dbReference type="InterPro" id="IPR029787">
    <property type="entry name" value="Nucleotide_cyclase"/>
</dbReference>
<dbReference type="Gene3D" id="3.20.20.450">
    <property type="entry name" value="EAL domain"/>
    <property type="match status" value="1"/>
</dbReference>
<dbReference type="Pfam" id="PF00990">
    <property type="entry name" value="GGDEF"/>
    <property type="match status" value="1"/>
</dbReference>
<keyword evidence="1" id="KW-0812">Transmembrane</keyword>
<dbReference type="Gene3D" id="3.30.450.20">
    <property type="entry name" value="PAS domain"/>
    <property type="match status" value="1"/>
</dbReference>
<dbReference type="CDD" id="cd00130">
    <property type="entry name" value="PAS"/>
    <property type="match status" value="1"/>
</dbReference>
<protein>
    <submittedName>
        <fullName evidence="7">EAL domain-containing protein</fullName>
    </submittedName>
</protein>
<feature type="transmembrane region" description="Helical" evidence="1">
    <location>
        <begin position="18"/>
        <end position="39"/>
    </location>
</feature>
<evidence type="ECO:0000259" key="6">
    <source>
        <dbReference type="PROSITE" id="PS50887"/>
    </source>
</evidence>
<organism evidence="7 8">
    <name type="scientific">Methylobacillus methanolivorans</name>
    <dbReference type="NCBI Taxonomy" id="1848927"/>
    <lineage>
        <taxon>Bacteria</taxon>
        <taxon>Pseudomonadati</taxon>
        <taxon>Pseudomonadota</taxon>
        <taxon>Betaproteobacteria</taxon>
        <taxon>Nitrosomonadales</taxon>
        <taxon>Methylophilaceae</taxon>
        <taxon>Methylobacillus</taxon>
    </lineage>
</organism>
<evidence type="ECO:0000313" key="7">
    <source>
        <dbReference type="EMBL" id="MFJ5446017.1"/>
    </source>
</evidence>
<dbReference type="SUPFAM" id="SSF141868">
    <property type="entry name" value="EAL domain-like"/>
    <property type="match status" value="1"/>
</dbReference>
<dbReference type="CDD" id="cd01948">
    <property type="entry name" value="EAL"/>
    <property type="match status" value="1"/>
</dbReference>
<keyword evidence="8" id="KW-1185">Reference proteome</keyword>
<dbReference type="PROSITE" id="PS50883">
    <property type="entry name" value="EAL"/>
    <property type="match status" value="1"/>
</dbReference>
<feature type="domain" description="PAC" evidence="3">
    <location>
        <begin position="376"/>
        <end position="428"/>
    </location>
</feature>
<dbReference type="InterPro" id="IPR043128">
    <property type="entry name" value="Rev_trsase/Diguanyl_cyclase"/>
</dbReference>
<feature type="domain" description="PAS" evidence="2">
    <location>
        <begin position="303"/>
        <end position="347"/>
    </location>
</feature>
<keyword evidence="1" id="KW-0472">Membrane</keyword>
<accession>A0ABW8GLG1</accession>
<keyword evidence="1" id="KW-1133">Transmembrane helix</keyword>
<dbReference type="NCBIfam" id="TIGR00229">
    <property type="entry name" value="sensory_box"/>
    <property type="match status" value="1"/>
</dbReference>
<dbReference type="InterPro" id="IPR001633">
    <property type="entry name" value="EAL_dom"/>
</dbReference>
<dbReference type="SMART" id="SM00091">
    <property type="entry name" value="PAS"/>
    <property type="match status" value="1"/>
</dbReference>
<dbReference type="InterPro" id="IPR035965">
    <property type="entry name" value="PAS-like_dom_sf"/>
</dbReference>
<comment type="caution">
    <text evidence="7">The sequence shown here is derived from an EMBL/GenBank/DDBJ whole genome shotgun (WGS) entry which is preliminary data.</text>
</comment>
<dbReference type="PROSITE" id="PS50887">
    <property type="entry name" value="GGDEF"/>
    <property type="match status" value="1"/>
</dbReference>
<feature type="domain" description="EAL" evidence="5">
    <location>
        <begin position="598"/>
        <end position="852"/>
    </location>
</feature>
<dbReference type="PROSITE" id="PS50839">
    <property type="entry name" value="CHASE"/>
    <property type="match status" value="1"/>
</dbReference>
<evidence type="ECO:0000256" key="1">
    <source>
        <dbReference type="SAM" id="Phobius"/>
    </source>
</evidence>
<dbReference type="Proteomes" id="UP001617669">
    <property type="component" value="Unassembled WGS sequence"/>
</dbReference>
<dbReference type="EMBL" id="JBIWXY010000001">
    <property type="protein sequence ID" value="MFJ5446017.1"/>
    <property type="molecule type" value="Genomic_DNA"/>
</dbReference>
<dbReference type="PROSITE" id="PS50113">
    <property type="entry name" value="PAC"/>
    <property type="match status" value="1"/>
</dbReference>
<gene>
    <name evidence="7" type="ORF">ACIKP9_07230</name>
</gene>
<dbReference type="PROSITE" id="PS50112">
    <property type="entry name" value="PAS"/>
    <property type="match status" value="1"/>
</dbReference>
<name>A0ABW8GLG1_9PROT</name>
<proteinExistence type="predicted"/>
<dbReference type="SMART" id="SM01079">
    <property type="entry name" value="CHASE"/>
    <property type="match status" value="1"/>
</dbReference>
<feature type="domain" description="CHASE" evidence="4">
    <location>
        <begin position="119"/>
        <end position="206"/>
    </location>
</feature>
<reference evidence="7 8" key="1">
    <citation type="submission" date="2024-11" db="EMBL/GenBank/DDBJ databases">
        <authorList>
            <person name="Kaparullina E.N."/>
            <person name="Delegan Y.A."/>
            <person name="Doronina N.V."/>
        </authorList>
    </citation>
    <scope>NUCLEOTIDE SEQUENCE [LARGE SCALE GENOMIC DNA]</scope>
    <source>
        <strain evidence="7 8">7sh_L</strain>
    </source>
</reference>
<dbReference type="InterPro" id="IPR006189">
    <property type="entry name" value="CHASE_dom"/>
</dbReference>
<evidence type="ECO:0000259" key="3">
    <source>
        <dbReference type="PROSITE" id="PS50113"/>
    </source>
</evidence>
<feature type="transmembrane region" description="Helical" evidence="1">
    <location>
        <begin position="271"/>
        <end position="291"/>
    </location>
</feature>
<dbReference type="PANTHER" id="PTHR44757">
    <property type="entry name" value="DIGUANYLATE CYCLASE DGCP"/>
    <property type="match status" value="1"/>
</dbReference>
<dbReference type="SMART" id="SM00052">
    <property type="entry name" value="EAL"/>
    <property type="match status" value="1"/>
</dbReference>
<dbReference type="InterPro" id="IPR000700">
    <property type="entry name" value="PAS-assoc_C"/>
</dbReference>
<dbReference type="Gene3D" id="3.30.70.270">
    <property type="match status" value="1"/>
</dbReference>
<feature type="domain" description="GGDEF" evidence="6">
    <location>
        <begin position="456"/>
        <end position="589"/>
    </location>
</feature>
<dbReference type="RefSeq" id="WP_400881035.1">
    <property type="nucleotide sequence ID" value="NZ_JBIWXY010000001.1"/>
</dbReference>
<evidence type="ECO:0000259" key="5">
    <source>
        <dbReference type="PROSITE" id="PS50883"/>
    </source>
</evidence>